<evidence type="ECO:0000313" key="3">
    <source>
        <dbReference type="Proteomes" id="UP000263595"/>
    </source>
</evidence>
<sequence length="347" mass="38017">MSRLGKRGLAWLASQRELCQAQWHASMGRRWLRAWLAELRGMLPAALAARLGTGDTTPLLAWPLPAQAHSTRPAVLVLPASQVMAQRIALPLAATRNLHQVLLYEIDRYTPYAADQVHFVARVVQRRAALAQVELVAVARDALEHILATCRERGVQLVAIDALDPSSGERLLIDLLPAGSGGTRARPGRFDRWLWLAGCACLVLLACAWLDRRQEGVEAMRQAVAEQRQAVQQVQHLRQAIDTTLGASHYLASLKAQRPTLTRLLADLTACLGDDTWVEQLEVRDGTQVTFSGQSARASALLAQVKTCSTLQAAQFQGIIQADKATGRERFSMTAQLSQEVAHASTH</sequence>
<feature type="domain" description="GspL cytoplasmic actin-ATPase-like" evidence="1">
    <location>
        <begin position="70"/>
        <end position="158"/>
    </location>
</feature>
<evidence type="ECO:0000313" key="2">
    <source>
        <dbReference type="EMBL" id="SYX91754.1"/>
    </source>
</evidence>
<dbReference type="InterPro" id="IPR043129">
    <property type="entry name" value="ATPase_NBD"/>
</dbReference>
<dbReference type="Pfam" id="PF05137">
    <property type="entry name" value="PilN"/>
    <property type="match status" value="1"/>
</dbReference>
<dbReference type="EMBL" id="UNOZ01000030">
    <property type="protein sequence ID" value="SYX91754.1"/>
    <property type="molecule type" value="Genomic_DNA"/>
</dbReference>
<dbReference type="PANTHER" id="PTHR40278">
    <property type="entry name" value="DNA UTILIZATION PROTEIN HOFN"/>
    <property type="match status" value="1"/>
</dbReference>
<dbReference type="InterPro" id="IPR024230">
    <property type="entry name" value="GspL_cyto_dom"/>
</dbReference>
<dbReference type="Gene3D" id="3.30.420.380">
    <property type="match status" value="1"/>
</dbReference>
<dbReference type="SUPFAM" id="SSF53067">
    <property type="entry name" value="Actin-like ATPase domain"/>
    <property type="match status" value="1"/>
</dbReference>
<accession>A0A383RYP5</accession>
<evidence type="ECO:0000259" key="1">
    <source>
        <dbReference type="Pfam" id="PF05134"/>
    </source>
</evidence>
<reference evidence="3" key="1">
    <citation type="submission" date="2018-08" db="EMBL/GenBank/DDBJ databases">
        <authorList>
            <person name="Blom J."/>
        </authorList>
    </citation>
    <scope>NUCLEOTIDE SEQUENCE [LARGE SCALE GENOMIC DNA]</scope>
    <source>
        <strain evidence="3">CCOS 865</strain>
    </source>
</reference>
<protein>
    <submittedName>
        <fullName evidence="2">Fimbrial assembly family protein</fullName>
    </submittedName>
</protein>
<dbReference type="PANTHER" id="PTHR40278:SF1">
    <property type="entry name" value="DNA UTILIZATION PROTEIN HOFN"/>
    <property type="match status" value="1"/>
</dbReference>
<dbReference type="Proteomes" id="UP000263595">
    <property type="component" value="Unassembled WGS sequence"/>
</dbReference>
<dbReference type="InterPro" id="IPR007813">
    <property type="entry name" value="PilN"/>
</dbReference>
<name>A0A383RYP5_9PSED</name>
<proteinExistence type="predicted"/>
<gene>
    <name evidence="2" type="ORF">CCOS865_04034</name>
</gene>
<dbReference type="Pfam" id="PF05134">
    <property type="entry name" value="T2SSL"/>
    <property type="match status" value="1"/>
</dbReference>
<dbReference type="InterPro" id="IPR052534">
    <property type="entry name" value="Extracell_DNA_Util/SecSys_Comp"/>
</dbReference>
<organism evidence="2 3">
    <name type="scientific">Pseudomonas reidholzensis</name>
    <dbReference type="NCBI Taxonomy" id="1785162"/>
    <lineage>
        <taxon>Bacteria</taxon>
        <taxon>Pseudomonadati</taxon>
        <taxon>Pseudomonadota</taxon>
        <taxon>Gammaproteobacteria</taxon>
        <taxon>Pseudomonadales</taxon>
        <taxon>Pseudomonadaceae</taxon>
        <taxon>Pseudomonas</taxon>
    </lineage>
</organism>
<keyword evidence="3" id="KW-1185">Reference proteome</keyword>
<dbReference type="AlphaFoldDB" id="A0A383RYP5"/>